<evidence type="ECO:0000313" key="14">
    <source>
        <dbReference type="Proteomes" id="UP000199086"/>
    </source>
</evidence>
<feature type="binding site" evidence="10">
    <location>
        <position position="18"/>
    </location>
    <ligand>
        <name>Mg(2+)</name>
        <dbReference type="ChEBI" id="CHEBI:18420"/>
        <label>1</label>
    </ligand>
</feature>
<protein>
    <recommendedName>
        <fullName evidence="4 10">Ribonuclease H</fullName>
        <shortName evidence="10">RNase H</shortName>
        <ecNumber evidence="4 10">3.1.26.4</ecNumber>
    </recommendedName>
</protein>
<keyword evidence="14" id="KW-1185">Reference proteome</keyword>
<dbReference type="InterPro" id="IPR050092">
    <property type="entry name" value="RNase_H"/>
</dbReference>
<dbReference type="InterPro" id="IPR032710">
    <property type="entry name" value="NTF2-like_dom_sf"/>
</dbReference>
<dbReference type="InterPro" id="IPR012337">
    <property type="entry name" value="RNaseH-like_sf"/>
</dbReference>
<feature type="binding site" evidence="10">
    <location>
        <position position="53"/>
    </location>
    <ligand>
        <name>Mg(2+)</name>
        <dbReference type="ChEBI" id="CHEBI:18420"/>
        <label>1</label>
    </ligand>
</feature>
<evidence type="ECO:0000256" key="9">
    <source>
        <dbReference type="ARBA" id="ARBA00022842"/>
    </source>
</evidence>
<comment type="subunit">
    <text evidence="3 10">Monomer.</text>
</comment>
<organism evidence="13 14">
    <name type="scientific">Raineyella antarctica</name>
    <dbReference type="NCBI Taxonomy" id="1577474"/>
    <lineage>
        <taxon>Bacteria</taxon>
        <taxon>Bacillati</taxon>
        <taxon>Actinomycetota</taxon>
        <taxon>Actinomycetes</taxon>
        <taxon>Propionibacteriales</taxon>
        <taxon>Propionibacteriaceae</taxon>
        <taxon>Raineyella</taxon>
    </lineage>
</organism>
<gene>
    <name evidence="10" type="primary">rnhA</name>
    <name evidence="13" type="ORF">GA0111570_101304</name>
</gene>
<comment type="cofactor">
    <cofactor evidence="10">
        <name>Mg(2+)</name>
        <dbReference type="ChEBI" id="CHEBI:18420"/>
    </cofactor>
    <text evidence="10">Binds 1 Mg(2+) ion per subunit. May bind a second metal ion at a regulatory site, or after substrate binding.</text>
</comment>
<dbReference type="GO" id="GO:0004523">
    <property type="term" value="F:RNA-DNA hybrid ribonuclease activity"/>
    <property type="evidence" value="ECO:0007669"/>
    <property type="project" value="UniProtKB-UniRule"/>
</dbReference>
<dbReference type="SUPFAM" id="SSF54427">
    <property type="entry name" value="NTF2-like"/>
    <property type="match status" value="1"/>
</dbReference>
<dbReference type="CDD" id="cd09278">
    <property type="entry name" value="RNase_HI_prokaryote_like"/>
    <property type="match status" value="1"/>
</dbReference>
<dbReference type="EC" id="3.1.26.4" evidence="4 10"/>
<dbReference type="GO" id="GO:0043137">
    <property type="term" value="P:DNA replication, removal of RNA primer"/>
    <property type="evidence" value="ECO:0007669"/>
    <property type="project" value="TreeGrafter"/>
</dbReference>
<dbReference type="HAMAP" id="MF_00042">
    <property type="entry name" value="RNase_H"/>
    <property type="match status" value="1"/>
</dbReference>
<evidence type="ECO:0000256" key="4">
    <source>
        <dbReference type="ARBA" id="ARBA00012180"/>
    </source>
</evidence>
<dbReference type="InterPro" id="IPR022892">
    <property type="entry name" value="RNaseHI"/>
</dbReference>
<evidence type="ECO:0000256" key="7">
    <source>
        <dbReference type="ARBA" id="ARBA00022759"/>
    </source>
</evidence>
<evidence type="ECO:0000259" key="12">
    <source>
        <dbReference type="PROSITE" id="PS50879"/>
    </source>
</evidence>
<evidence type="ECO:0000256" key="1">
    <source>
        <dbReference type="ARBA" id="ARBA00000077"/>
    </source>
</evidence>
<reference evidence="13 14" key="1">
    <citation type="submission" date="2016-06" db="EMBL/GenBank/DDBJ databases">
        <authorList>
            <person name="Olsen C.W."/>
            <person name="Carey S."/>
            <person name="Hinshaw L."/>
            <person name="Karasin A.I."/>
        </authorList>
    </citation>
    <scope>NUCLEOTIDE SEQUENCE [LARGE SCALE GENOMIC DNA]</scope>
    <source>
        <strain evidence="13 14">LZ-22</strain>
    </source>
</reference>
<dbReference type="GO" id="GO:0000287">
    <property type="term" value="F:magnesium ion binding"/>
    <property type="evidence" value="ECO:0007669"/>
    <property type="project" value="UniProtKB-UniRule"/>
</dbReference>
<feature type="compositionally biased region" description="Gly residues" evidence="11">
    <location>
        <begin position="162"/>
        <end position="171"/>
    </location>
</feature>
<feature type="domain" description="RNase H type-1" evidence="12">
    <location>
        <begin position="9"/>
        <end position="148"/>
    </location>
</feature>
<feature type="binding site" evidence="10">
    <location>
        <position position="18"/>
    </location>
    <ligand>
        <name>Mg(2+)</name>
        <dbReference type="ChEBI" id="CHEBI:18420"/>
        <label>2</label>
    </ligand>
</feature>
<name>A0A1G6GDI1_9ACTN</name>
<dbReference type="PANTHER" id="PTHR10642">
    <property type="entry name" value="RIBONUCLEASE H1"/>
    <property type="match status" value="1"/>
</dbReference>
<keyword evidence="9 10" id="KW-0460">Magnesium</keyword>
<keyword evidence="6 10" id="KW-0479">Metal-binding</keyword>
<feature type="binding site" evidence="10">
    <location>
        <position position="140"/>
    </location>
    <ligand>
        <name>Mg(2+)</name>
        <dbReference type="ChEBI" id="CHEBI:18420"/>
        <label>2</label>
    </ligand>
</feature>
<comment type="catalytic activity">
    <reaction evidence="1 10">
        <text>Endonucleolytic cleavage to 5'-phosphomonoester.</text>
        <dbReference type="EC" id="3.1.26.4"/>
    </reaction>
</comment>
<dbReference type="PANTHER" id="PTHR10642:SF26">
    <property type="entry name" value="RIBONUCLEASE H1"/>
    <property type="match status" value="1"/>
</dbReference>
<evidence type="ECO:0000256" key="10">
    <source>
        <dbReference type="HAMAP-Rule" id="MF_00042"/>
    </source>
</evidence>
<evidence type="ECO:0000256" key="2">
    <source>
        <dbReference type="ARBA" id="ARBA00005300"/>
    </source>
</evidence>
<sequence length="323" mass="35087">MSGRYVRIGPVTITAAADGSSLGNPGPAGWAWYVDDDCWASGGWPVGTNNMGELMAVLDLLRQTAHVDEPLHVLCDSQYAINVVSKWSKGWKKKGWKKADGKPVLNVDLVKDLDAAMQGRTVTFEWVRGHNGHEMNEAADLRARAAATAYQRHQDPDPGPGFPGAGTGGGPLPSFADLGGGPEVEGTDPADDYLQPELFSDEPAGPELDLPDVDQVVELERWLHGADPSEDTSEWASLLHSGWFRVRADGTLHHRADVLSGVLSPDRCDLDVIEARRVRPDEVLLLTRGVAGDGTPQTTLRTTLWVREGAQWQQRFEQVTAEA</sequence>
<keyword evidence="5 10" id="KW-0540">Nuclease</keyword>
<dbReference type="Proteomes" id="UP000199086">
    <property type="component" value="Unassembled WGS sequence"/>
</dbReference>
<keyword evidence="8 10" id="KW-0378">Hydrolase</keyword>
<evidence type="ECO:0000256" key="11">
    <source>
        <dbReference type="SAM" id="MobiDB-lite"/>
    </source>
</evidence>
<dbReference type="STRING" id="1577474.GA0111570_101304"/>
<comment type="similarity">
    <text evidence="2 10">Belongs to the RNase H family.</text>
</comment>
<keyword evidence="10" id="KW-0963">Cytoplasm</keyword>
<dbReference type="EMBL" id="FMYF01000001">
    <property type="protein sequence ID" value="SDB80030.1"/>
    <property type="molecule type" value="Genomic_DNA"/>
</dbReference>
<dbReference type="GO" id="GO:0003676">
    <property type="term" value="F:nucleic acid binding"/>
    <property type="evidence" value="ECO:0007669"/>
    <property type="project" value="InterPro"/>
</dbReference>
<evidence type="ECO:0000256" key="3">
    <source>
        <dbReference type="ARBA" id="ARBA00011245"/>
    </source>
</evidence>
<proteinExistence type="inferred from homology"/>
<dbReference type="Pfam" id="PF00075">
    <property type="entry name" value="RNase_H"/>
    <property type="match status" value="1"/>
</dbReference>
<evidence type="ECO:0000256" key="6">
    <source>
        <dbReference type="ARBA" id="ARBA00022723"/>
    </source>
</evidence>
<comment type="function">
    <text evidence="10">Endonuclease that specifically degrades the RNA of RNA-DNA hybrids.</text>
</comment>
<dbReference type="SUPFAM" id="SSF53098">
    <property type="entry name" value="Ribonuclease H-like"/>
    <property type="match status" value="1"/>
</dbReference>
<dbReference type="GO" id="GO:0005737">
    <property type="term" value="C:cytoplasm"/>
    <property type="evidence" value="ECO:0007669"/>
    <property type="project" value="UniProtKB-SubCell"/>
</dbReference>
<evidence type="ECO:0000256" key="5">
    <source>
        <dbReference type="ARBA" id="ARBA00022722"/>
    </source>
</evidence>
<dbReference type="Gene3D" id="3.30.420.10">
    <property type="entry name" value="Ribonuclease H-like superfamily/Ribonuclease H"/>
    <property type="match status" value="1"/>
</dbReference>
<comment type="subcellular location">
    <subcellularLocation>
        <location evidence="10">Cytoplasm</location>
    </subcellularLocation>
</comment>
<feature type="binding site" evidence="10">
    <location>
        <position position="76"/>
    </location>
    <ligand>
        <name>Mg(2+)</name>
        <dbReference type="ChEBI" id="CHEBI:18420"/>
        <label>1</label>
    </ligand>
</feature>
<evidence type="ECO:0000256" key="8">
    <source>
        <dbReference type="ARBA" id="ARBA00022801"/>
    </source>
</evidence>
<keyword evidence="7 10" id="KW-0255">Endonuclease</keyword>
<dbReference type="Gene3D" id="3.10.450.50">
    <property type="match status" value="1"/>
</dbReference>
<feature type="region of interest" description="Disordered" evidence="11">
    <location>
        <begin position="146"/>
        <end position="208"/>
    </location>
</feature>
<dbReference type="InterPro" id="IPR036397">
    <property type="entry name" value="RNaseH_sf"/>
</dbReference>
<accession>A0A1G6GDI1</accession>
<dbReference type="InterPro" id="IPR002156">
    <property type="entry name" value="RNaseH_domain"/>
</dbReference>
<evidence type="ECO:0000313" key="13">
    <source>
        <dbReference type="EMBL" id="SDB80030.1"/>
    </source>
</evidence>
<dbReference type="PROSITE" id="PS50879">
    <property type="entry name" value="RNASE_H_1"/>
    <property type="match status" value="1"/>
</dbReference>
<dbReference type="AlphaFoldDB" id="A0A1G6GDI1"/>